<reference evidence="4" key="1">
    <citation type="journal article" date="2020" name="Nat. Commun.">
        <title>Genome assembly of wild tea tree DASZ reveals pedigree and selection history of tea varieties.</title>
        <authorList>
            <person name="Zhang W."/>
            <person name="Zhang Y."/>
            <person name="Qiu H."/>
            <person name="Guo Y."/>
            <person name="Wan H."/>
            <person name="Zhang X."/>
            <person name="Scossa F."/>
            <person name="Alseekh S."/>
            <person name="Zhang Q."/>
            <person name="Wang P."/>
            <person name="Xu L."/>
            <person name="Schmidt M.H."/>
            <person name="Jia X."/>
            <person name="Li D."/>
            <person name="Zhu A."/>
            <person name="Guo F."/>
            <person name="Chen W."/>
            <person name="Ni D."/>
            <person name="Usadel B."/>
            <person name="Fernie A.R."/>
            <person name="Wen W."/>
        </authorList>
    </citation>
    <scope>NUCLEOTIDE SEQUENCE [LARGE SCALE GENOMIC DNA]</scope>
    <source>
        <strain evidence="4">cv. G240</strain>
    </source>
</reference>
<accession>A0A7J7GCC5</accession>
<dbReference type="PANTHER" id="PTHR12203:SF99">
    <property type="entry name" value="OS04G0534100 PROTEIN"/>
    <property type="match status" value="1"/>
</dbReference>
<dbReference type="Proteomes" id="UP000593564">
    <property type="component" value="Unassembled WGS sequence"/>
</dbReference>
<evidence type="ECO:0000313" key="4">
    <source>
        <dbReference type="Proteomes" id="UP000593564"/>
    </source>
</evidence>
<evidence type="ECO:0000256" key="1">
    <source>
        <dbReference type="SAM" id="SignalP"/>
    </source>
</evidence>
<dbReference type="PANTHER" id="PTHR12203">
    <property type="entry name" value="KDEL LYS-ASP-GLU-LEU CONTAINING - RELATED"/>
    <property type="match status" value="1"/>
</dbReference>
<feature type="domain" description="Glycosyl transferase CAP10" evidence="2">
    <location>
        <begin position="14"/>
        <end position="137"/>
    </location>
</feature>
<evidence type="ECO:0000259" key="2">
    <source>
        <dbReference type="Pfam" id="PF05686"/>
    </source>
</evidence>
<protein>
    <recommendedName>
        <fullName evidence="2">Glycosyl transferase CAP10 domain-containing protein</fullName>
    </recommendedName>
</protein>
<name>A0A7J7GCC5_CAMSI</name>
<keyword evidence="1" id="KW-0732">Signal</keyword>
<reference evidence="3 4" key="2">
    <citation type="submission" date="2020-07" db="EMBL/GenBank/DDBJ databases">
        <title>Genome assembly of wild tea tree DASZ reveals pedigree and selection history of tea varieties.</title>
        <authorList>
            <person name="Zhang W."/>
        </authorList>
    </citation>
    <scope>NUCLEOTIDE SEQUENCE [LARGE SCALE GENOMIC DNA]</scope>
    <source>
        <strain evidence="4">cv. G240</strain>
        <tissue evidence="3">Leaf</tissue>
    </source>
</reference>
<dbReference type="AlphaFoldDB" id="A0A7J7GCC5"/>
<feature type="signal peptide" evidence="1">
    <location>
        <begin position="1"/>
        <end position="18"/>
    </location>
</feature>
<keyword evidence="4" id="KW-1185">Reference proteome</keyword>
<gene>
    <name evidence="3" type="ORF">HYC85_024634</name>
</gene>
<dbReference type="InterPro" id="IPR051091">
    <property type="entry name" value="O-Glucosyltr/Glycosyltrsf_90"/>
</dbReference>
<feature type="chain" id="PRO_5029635802" description="Glycosyl transferase CAP10 domain-containing protein" evidence="1">
    <location>
        <begin position="19"/>
        <end position="148"/>
    </location>
</feature>
<dbReference type="Pfam" id="PF05686">
    <property type="entry name" value="Glyco_transf_90"/>
    <property type="match status" value="1"/>
</dbReference>
<dbReference type="InterPro" id="IPR006598">
    <property type="entry name" value="CAP10"/>
</dbReference>
<organism evidence="3 4">
    <name type="scientific">Camellia sinensis</name>
    <name type="common">Tea plant</name>
    <name type="synonym">Thea sinensis</name>
    <dbReference type="NCBI Taxonomy" id="4442"/>
    <lineage>
        <taxon>Eukaryota</taxon>
        <taxon>Viridiplantae</taxon>
        <taxon>Streptophyta</taxon>
        <taxon>Embryophyta</taxon>
        <taxon>Tracheophyta</taxon>
        <taxon>Spermatophyta</taxon>
        <taxon>Magnoliopsida</taxon>
        <taxon>eudicotyledons</taxon>
        <taxon>Gunneridae</taxon>
        <taxon>Pentapetalae</taxon>
        <taxon>asterids</taxon>
        <taxon>Ericales</taxon>
        <taxon>Theaceae</taxon>
        <taxon>Camellia</taxon>
    </lineage>
</organism>
<evidence type="ECO:0000313" key="3">
    <source>
        <dbReference type="EMBL" id="KAF5937128.1"/>
    </source>
</evidence>
<sequence length="148" mass="16535">MAAVVWCVMAAVVRGVAASVVWCVTATVAQAIGKAASDFIQQDLNMDYVYDYMFHLLNEYSKLLTFKPEIPKGAVEFCSETMACNAQGLEKKFMMESLVKGPSITSPCTLPPPSEPHVLDAFVKKKLNSMKQVETWEKMYWDSLNKEP</sequence>
<comment type="caution">
    <text evidence="3">The sequence shown here is derived from an EMBL/GenBank/DDBJ whole genome shotgun (WGS) entry which is preliminary data.</text>
</comment>
<dbReference type="EMBL" id="JACBKZ010000012">
    <property type="protein sequence ID" value="KAF5937128.1"/>
    <property type="molecule type" value="Genomic_DNA"/>
</dbReference>
<proteinExistence type="predicted"/>